<keyword evidence="7 8" id="KW-0472">Membrane</keyword>
<feature type="domain" description="RCK C-terminal" evidence="9">
    <location>
        <begin position="201"/>
        <end position="285"/>
    </location>
</feature>
<keyword evidence="3" id="KW-0813">Transport</keyword>
<evidence type="ECO:0000256" key="8">
    <source>
        <dbReference type="SAM" id="Phobius"/>
    </source>
</evidence>
<dbReference type="PANTHER" id="PTHR30445:SF9">
    <property type="match status" value="1"/>
</dbReference>
<reference evidence="10 11" key="1">
    <citation type="submission" date="2019-11" db="EMBL/GenBank/DDBJ databases">
        <title>Draft genome sequence of 12 host-associated Lactobacillus reuteri rodent strains.</title>
        <authorList>
            <person name="Zhang S."/>
            <person name="Ozcam M."/>
            <person name="Van Pijkeren J.P."/>
        </authorList>
    </citation>
    <scope>NUCLEOTIDE SEQUENCE [LARGE SCALE GENOMIC DNA]</scope>
    <source>
        <strain evidence="10 11">CR</strain>
    </source>
</reference>
<feature type="transmembrane region" description="Helical" evidence="8">
    <location>
        <begin position="92"/>
        <end position="113"/>
    </location>
</feature>
<dbReference type="RefSeq" id="WP_153703231.1">
    <property type="nucleotide sequence ID" value="NZ_WJMX01000008.1"/>
</dbReference>
<feature type="transmembrane region" description="Helical" evidence="8">
    <location>
        <begin position="491"/>
        <end position="508"/>
    </location>
</feature>
<evidence type="ECO:0000256" key="7">
    <source>
        <dbReference type="ARBA" id="ARBA00023136"/>
    </source>
</evidence>
<dbReference type="NCBIfam" id="TIGR01625">
    <property type="entry name" value="YidE_YbjL_dupl"/>
    <property type="match status" value="1"/>
</dbReference>
<dbReference type="GO" id="GO:0006813">
    <property type="term" value="P:potassium ion transport"/>
    <property type="evidence" value="ECO:0007669"/>
    <property type="project" value="InterPro"/>
</dbReference>
<feature type="transmembrane region" description="Helical" evidence="8">
    <location>
        <begin position="62"/>
        <end position="80"/>
    </location>
</feature>
<dbReference type="InterPro" id="IPR006512">
    <property type="entry name" value="YidE_YbjL"/>
</dbReference>
<keyword evidence="6 8" id="KW-1133">Transmembrane helix</keyword>
<protein>
    <submittedName>
        <fullName evidence="10">YidE/YbjL duplication</fullName>
    </submittedName>
</protein>
<gene>
    <name evidence="10" type="ORF">GIX77_06390</name>
</gene>
<organism evidence="10 11">
    <name type="scientific">Limosilactobacillus reuteri</name>
    <name type="common">Lactobacillus reuteri</name>
    <dbReference type="NCBI Taxonomy" id="1598"/>
    <lineage>
        <taxon>Bacteria</taxon>
        <taxon>Bacillati</taxon>
        <taxon>Bacillota</taxon>
        <taxon>Bacilli</taxon>
        <taxon>Lactobacillales</taxon>
        <taxon>Lactobacillaceae</taxon>
        <taxon>Limosilactobacillus</taxon>
    </lineage>
</organism>
<evidence type="ECO:0000256" key="1">
    <source>
        <dbReference type="ARBA" id="ARBA00004651"/>
    </source>
</evidence>
<evidence type="ECO:0000256" key="5">
    <source>
        <dbReference type="ARBA" id="ARBA00022692"/>
    </source>
</evidence>
<feature type="transmembrane region" description="Helical" evidence="8">
    <location>
        <begin position="458"/>
        <end position="479"/>
    </location>
</feature>
<dbReference type="AlphaFoldDB" id="A0A7X2KJ53"/>
<evidence type="ECO:0000313" key="10">
    <source>
        <dbReference type="EMBL" id="MRH80390.1"/>
    </source>
</evidence>
<proteinExistence type="inferred from homology"/>
<keyword evidence="4" id="KW-1003">Cell membrane</keyword>
<dbReference type="Pfam" id="PF06826">
    <property type="entry name" value="Asp-Al_Ex"/>
    <property type="match status" value="2"/>
</dbReference>
<dbReference type="EMBL" id="WJMX01000008">
    <property type="protein sequence ID" value="MRH80390.1"/>
    <property type="molecule type" value="Genomic_DNA"/>
</dbReference>
<sequence>MIHSIVHFMVSNQVFTLFICLAIGFLIGNYKIAGKFNIGATVGTLIVTLIVGQIGSFPRDEMLGTIFFGAFMFSVGYRIGPQLLVSLKLFGIRILIASIFWMVVAFLVGWSLFSAFKIGPGIAAGVISGALTQSATVASSLQTIGSLPVSQSVRATYEAQLPVAYALTYVFGTLGVIIFLRDLAPKILGISIAEQGPKMAEHYHFHAKNPNPTWRRTYRIADDSPLIGKTLEEFNRRSNYRIIGLAAFHDGKMTDHLEYQLQVGDLLTVIGYAVHFDRLMRVPGLTEVLTPTNAPRERAFVLGKNFKPGELALLRQHGVFVNIQDPISGNQQLINQLRPGDVISLTGNTSRTKAILKKMGRWKAADTAMNYSLFSLGIGCASLLGIIGLKLNSIPLQLGNGTAALIMGLILSSWIERHRDRKSIPVTVTSFLQSFGLTLFVGTVGLQSAQAFTSAIKSLGIGVLFIGAMISIMPHLLTLFFGRYVLKMEPLALIGAMTGSGTIAAAMNEISQKAGPEGGAYYAAAFTPAFVVGNIGITLLGPIFVALLS</sequence>
<feature type="transmembrane region" description="Helical" evidence="8">
    <location>
        <begin position="520"/>
        <end position="548"/>
    </location>
</feature>
<dbReference type="PANTHER" id="PTHR30445">
    <property type="entry name" value="K(+)_H(+) ANTIPORTER SUBUNIT KHTT"/>
    <property type="match status" value="1"/>
</dbReference>
<comment type="caution">
    <text evidence="10">The sequence shown here is derived from an EMBL/GenBank/DDBJ whole genome shotgun (WGS) entry which is preliminary data.</text>
</comment>
<comment type="similarity">
    <text evidence="2">Belongs to the AAE transporter (TC 2.A.81) family.</text>
</comment>
<evidence type="ECO:0000256" key="2">
    <source>
        <dbReference type="ARBA" id="ARBA00009854"/>
    </source>
</evidence>
<dbReference type="InterPro" id="IPR036721">
    <property type="entry name" value="RCK_C_sf"/>
</dbReference>
<feature type="transmembrane region" description="Helical" evidence="8">
    <location>
        <begin position="36"/>
        <end position="56"/>
    </location>
</feature>
<dbReference type="InterPro" id="IPR050144">
    <property type="entry name" value="AAE_transporter"/>
</dbReference>
<evidence type="ECO:0000256" key="4">
    <source>
        <dbReference type="ARBA" id="ARBA00022475"/>
    </source>
</evidence>
<dbReference type="GO" id="GO:0005886">
    <property type="term" value="C:plasma membrane"/>
    <property type="evidence" value="ECO:0007669"/>
    <property type="project" value="UniProtKB-SubCell"/>
</dbReference>
<dbReference type="InterPro" id="IPR006037">
    <property type="entry name" value="RCK_C"/>
</dbReference>
<dbReference type="GO" id="GO:0008324">
    <property type="term" value="F:monoatomic cation transmembrane transporter activity"/>
    <property type="evidence" value="ECO:0007669"/>
    <property type="project" value="InterPro"/>
</dbReference>
<name>A0A7X2KJ53_LIMRT</name>
<dbReference type="Proteomes" id="UP000470878">
    <property type="component" value="Unassembled WGS sequence"/>
</dbReference>
<evidence type="ECO:0000256" key="3">
    <source>
        <dbReference type="ARBA" id="ARBA00022448"/>
    </source>
</evidence>
<dbReference type="Gene3D" id="3.30.70.1450">
    <property type="entry name" value="Regulator of K+ conductance, C-terminal domain"/>
    <property type="match status" value="1"/>
</dbReference>
<keyword evidence="5 8" id="KW-0812">Transmembrane</keyword>
<feature type="transmembrane region" description="Helical" evidence="8">
    <location>
        <begin position="368"/>
        <end position="388"/>
    </location>
</feature>
<feature type="transmembrane region" description="Helical" evidence="8">
    <location>
        <begin position="394"/>
        <end position="414"/>
    </location>
</feature>
<feature type="transmembrane region" description="Helical" evidence="8">
    <location>
        <begin position="426"/>
        <end position="446"/>
    </location>
</feature>
<dbReference type="Pfam" id="PF02080">
    <property type="entry name" value="TrkA_C"/>
    <property type="match status" value="1"/>
</dbReference>
<feature type="transmembrane region" description="Helical" evidence="8">
    <location>
        <begin position="6"/>
        <end position="27"/>
    </location>
</feature>
<feature type="transmembrane region" description="Helical" evidence="8">
    <location>
        <begin position="163"/>
        <end position="180"/>
    </location>
</feature>
<comment type="subcellular location">
    <subcellularLocation>
        <location evidence="1">Cell membrane</location>
        <topology evidence="1">Multi-pass membrane protein</topology>
    </subcellularLocation>
</comment>
<evidence type="ECO:0000256" key="6">
    <source>
        <dbReference type="ARBA" id="ARBA00022989"/>
    </source>
</evidence>
<evidence type="ECO:0000313" key="11">
    <source>
        <dbReference type="Proteomes" id="UP000470878"/>
    </source>
</evidence>
<evidence type="ECO:0000259" key="9">
    <source>
        <dbReference type="PROSITE" id="PS51202"/>
    </source>
</evidence>
<dbReference type="PROSITE" id="PS51202">
    <property type="entry name" value="RCK_C"/>
    <property type="match status" value="1"/>
</dbReference>
<accession>A0A7X2KJ53</accession>
<dbReference type="SUPFAM" id="SSF116726">
    <property type="entry name" value="TrkA C-terminal domain-like"/>
    <property type="match status" value="1"/>
</dbReference>